<dbReference type="InterPro" id="IPR049492">
    <property type="entry name" value="BD-FAE-like_dom"/>
</dbReference>
<dbReference type="RefSeq" id="WP_227907414.1">
    <property type="nucleotide sequence ID" value="NZ_CP095461.1"/>
</dbReference>
<keyword evidence="1 3" id="KW-0378">Hydrolase</keyword>
<reference evidence="3" key="1">
    <citation type="submission" date="2021-10" db="EMBL/GenBank/DDBJ databases">
        <title>Novel species in genus Arthrobacter.</title>
        <authorList>
            <person name="Liu Y."/>
        </authorList>
    </citation>
    <scope>NUCLEOTIDE SEQUENCE</scope>
    <source>
        <strain evidence="3">Zg-Y809</strain>
    </source>
</reference>
<dbReference type="Proteomes" id="UP001139264">
    <property type="component" value="Unassembled WGS sequence"/>
</dbReference>
<dbReference type="InterPro" id="IPR029058">
    <property type="entry name" value="AB_hydrolase_fold"/>
</dbReference>
<evidence type="ECO:0000313" key="3">
    <source>
        <dbReference type="EMBL" id="MCC3268900.1"/>
    </source>
</evidence>
<gene>
    <name evidence="3" type="ORF">LJ751_05935</name>
</gene>
<protein>
    <submittedName>
        <fullName evidence="3">Alpha/beta hydrolase</fullName>
    </submittedName>
</protein>
<dbReference type="PANTHER" id="PTHR48081">
    <property type="entry name" value="AB HYDROLASE SUPERFAMILY PROTEIN C4A8.06C"/>
    <property type="match status" value="1"/>
</dbReference>
<dbReference type="InterPro" id="IPR050300">
    <property type="entry name" value="GDXG_lipolytic_enzyme"/>
</dbReference>
<evidence type="ECO:0000256" key="1">
    <source>
        <dbReference type="ARBA" id="ARBA00022801"/>
    </source>
</evidence>
<name>A0A9X1S515_9MICC</name>
<accession>A0A9X1S515</accession>
<feature type="domain" description="BD-FAE-like" evidence="2">
    <location>
        <begin position="48"/>
        <end position="224"/>
    </location>
</feature>
<dbReference type="PANTHER" id="PTHR48081:SF33">
    <property type="entry name" value="KYNURENINE FORMAMIDASE"/>
    <property type="match status" value="1"/>
</dbReference>
<dbReference type="Pfam" id="PF20434">
    <property type="entry name" value="BD-FAE"/>
    <property type="match status" value="1"/>
</dbReference>
<evidence type="ECO:0000259" key="2">
    <source>
        <dbReference type="Pfam" id="PF20434"/>
    </source>
</evidence>
<dbReference type="AlphaFoldDB" id="A0A9X1S515"/>
<dbReference type="EMBL" id="JAJFZP010000005">
    <property type="protein sequence ID" value="MCC3268900.1"/>
    <property type="molecule type" value="Genomic_DNA"/>
</dbReference>
<comment type="caution">
    <text evidence="3">The sequence shown here is derived from an EMBL/GenBank/DDBJ whole genome shotgun (WGS) entry which is preliminary data.</text>
</comment>
<proteinExistence type="predicted"/>
<organism evidence="3 4">
    <name type="scientific">Arthrobacter gengyunqii</name>
    <dbReference type="NCBI Taxonomy" id="2886940"/>
    <lineage>
        <taxon>Bacteria</taxon>
        <taxon>Bacillati</taxon>
        <taxon>Actinomycetota</taxon>
        <taxon>Actinomycetes</taxon>
        <taxon>Micrococcales</taxon>
        <taxon>Micrococcaceae</taxon>
        <taxon>Arthrobacter</taxon>
    </lineage>
</organism>
<evidence type="ECO:0000313" key="4">
    <source>
        <dbReference type="Proteomes" id="UP001139264"/>
    </source>
</evidence>
<dbReference type="SUPFAM" id="SSF53474">
    <property type="entry name" value="alpha/beta-Hydrolases"/>
    <property type="match status" value="1"/>
</dbReference>
<dbReference type="Gene3D" id="3.40.50.1820">
    <property type="entry name" value="alpha/beta hydrolase"/>
    <property type="match status" value="1"/>
</dbReference>
<dbReference type="GO" id="GO:0016787">
    <property type="term" value="F:hydrolase activity"/>
    <property type="evidence" value="ECO:0007669"/>
    <property type="project" value="UniProtKB-KW"/>
</dbReference>
<sequence length="270" mass="28408">MMPFDPQRLAYGEHPDQYAELTLPEDDDGDAVRSGNVPSGNVTSRKAGGVVVIIHGGYWRSRYTAELGRPAARDLAARGYACWNLEYRRAGNGGGWPETFEDVSAGIDALEPAAQKHGLDLERVTVLGHSAGGHLAVWAAGRTEAAVPVTAVVSQAGVLNLAEALELNLSDGAVRNFLGSSPDADPHRYRSADPMQRLPLAVPVTALHGDSDKNVPLSQSAGFVQAAVDAGSPAELRMVPGDHFDLITPGTQAWAAVVEAVADASELRAT</sequence>